<name>A0A0E9SAB8_ANGAN</name>
<evidence type="ECO:0000313" key="1">
    <source>
        <dbReference type="EMBL" id="JAH37453.1"/>
    </source>
</evidence>
<proteinExistence type="predicted"/>
<sequence length="53" mass="5915">MCVCFFKNFVSFEVVNQFTTPTACQLLLFLMLLSSAPHYSLFCTSLSTAAGRK</sequence>
<reference evidence="1" key="2">
    <citation type="journal article" date="2015" name="Fish Shellfish Immunol.">
        <title>Early steps in the European eel (Anguilla anguilla)-Vibrio vulnificus interaction in the gills: Role of the RtxA13 toxin.</title>
        <authorList>
            <person name="Callol A."/>
            <person name="Pajuelo D."/>
            <person name="Ebbesson L."/>
            <person name="Teles M."/>
            <person name="MacKenzie S."/>
            <person name="Amaro C."/>
        </authorList>
    </citation>
    <scope>NUCLEOTIDE SEQUENCE</scope>
</reference>
<accession>A0A0E9SAB8</accession>
<organism evidence="1">
    <name type="scientific">Anguilla anguilla</name>
    <name type="common">European freshwater eel</name>
    <name type="synonym">Muraena anguilla</name>
    <dbReference type="NCBI Taxonomy" id="7936"/>
    <lineage>
        <taxon>Eukaryota</taxon>
        <taxon>Metazoa</taxon>
        <taxon>Chordata</taxon>
        <taxon>Craniata</taxon>
        <taxon>Vertebrata</taxon>
        <taxon>Euteleostomi</taxon>
        <taxon>Actinopterygii</taxon>
        <taxon>Neopterygii</taxon>
        <taxon>Teleostei</taxon>
        <taxon>Anguilliformes</taxon>
        <taxon>Anguillidae</taxon>
        <taxon>Anguilla</taxon>
    </lineage>
</organism>
<reference evidence="1" key="1">
    <citation type="submission" date="2014-11" db="EMBL/GenBank/DDBJ databases">
        <authorList>
            <person name="Amaro Gonzalez C."/>
        </authorList>
    </citation>
    <scope>NUCLEOTIDE SEQUENCE</scope>
</reference>
<dbReference type="EMBL" id="GBXM01071124">
    <property type="protein sequence ID" value="JAH37453.1"/>
    <property type="molecule type" value="Transcribed_RNA"/>
</dbReference>
<dbReference type="AlphaFoldDB" id="A0A0E9SAB8"/>
<protein>
    <submittedName>
        <fullName evidence="1">Uncharacterized protein</fullName>
    </submittedName>
</protein>